<dbReference type="RefSeq" id="WP_131907192.1">
    <property type="nucleotide sequence ID" value="NZ_BAAAFU010000007.1"/>
</dbReference>
<evidence type="ECO:0000259" key="1">
    <source>
        <dbReference type="Pfam" id="PF02492"/>
    </source>
</evidence>
<organism evidence="2 3">
    <name type="scientific">Cocleimonas flava</name>
    <dbReference type="NCBI Taxonomy" id="634765"/>
    <lineage>
        <taxon>Bacteria</taxon>
        <taxon>Pseudomonadati</taxon>
        <taxon>Pseudomonadota</taxon>
        <taxon>Gammaproteobacteria</taxon>
        <taxon>Thiotrichales</taxon>
        <taxon>Thiotrichaceae</taxon>
        <taxon>Cocleimonas</taxon>
    </lineage>
</organism>
<dbReference type="GO" id="GO:0005737">
    <property type="term" value="C:cytoplasm"/>
    <property type="evidence" value="ECO:0007669"/>
    <property type="project" value="TreeGrafter"/>
</dbReference>
<dbReference type="InterPro" id="IPR051316">
    <property type="entry name" value="Zinc-reg_GTPase_activator"/>
</dbReference>
<evidence type="ECO:0000313" key="2">
    <source>
        <dbReference type="EMBL" id="TCJ82682.1"/>
    </source>
</evidence>
<feature type="domain" description="CobW/HypB/UreG nucleotide-binding" evidence="1">
    <location>
        <begin position="15"/>
        <end position="182"/>
    </location>
</feature>
<reference evidence="2 3" key="1">
    <citation type="submission" date="2019-03" db="EMBL/GenBank/DDBJ databases">
        <title>Genomic Encyclopedia of Type Strains, Phase IV (KMG-IV): sequencing the most valuable type-strain genomes for metagenomic binning, comparative biology and taxonomic classification.</title>
        <authorList>
            <person name="Goeker M."/>
        </authorList>
    </citation>
    <scope>NUCLEOTIDE SEQUENCE [LARGE SCALE GENOMIC DNA]</scope>
    <source>
        <strain evidence="2 3">DSM 24830</strain>
    </source>
</reference>
<dbReference type="PANTHER" id="PTHR13748">
    <property type="entry name" value="COBW-RELATED"/>
    <property type="match status" value="1"/>
</dbReference>
<evidence type="ECO:0000313" key="3">
    <source>
        <dbReference type="Proteomes" id="UP000294887"/>
    </source>
</evidence>
<dbReference type="SUPFAM" id="SSF52540">
    <property type="entry name" value="P-loop containing nucleoside triphosphate hydrolases"/>
    <property type="match status" value="1"/>
</dbReference>
<protein>
    <submittedName>
        <fullName evidence="2">CobW/HypB/UreG family nucleotide-binding protein</fullName>
    </submittedName>
</protein>
<proteinExistence type="predicted"/>
<comment type="caution">
    <text evidence="2">The sequence shown here is derived from an EMBL/GenBank/DDBJ whole genome shotgun (WGS) entry which is preliminary data.</text>
</comment>
<accession>A0A4R1ES15</accession>
<dbReference type="AlphaFoldDB" id="A0A4R1ES15"/>
<dbReference type="Proteomes" id="UP000294887">
    <property type="component" value="Unassembled WGS sequence"/>
</dbReference>
<gene>
    <name evidence="2" type="ORF">EV695_3414</name>
</gene>
<name>A0A4R1ES15_9GAMM</name>
<dbReference type="EMBL" id="SMFQ01000005">
    <property type="protein sequence ID" value="TCJ82682.1"/>
    <property type="molecule type" value="Genomic_DNA"/>
</dbReference>
<dbReference type="Gene3D" id="3.40.50.300">
    <property type="entry name" value="P-loop containing nucleotide triphosphate hydrolases"/>
    <property type="match status" value="1"/>
</dbReference>
<dbReference type="OrthoDB" id="9808822at2"/>
<dbReference type="InterPro" id="IPR003495">
    <property type="entry name" value="CobW/HypB/UreG_nucleotide-bd"/>
</dbReference>
<dbReference type="CDD" id="cd03112">
    <property type="entry name" value="CobW-like"/>
    <property type="match status" value="1"/>
</dbReference>
<dbReference type="InterPro" id="IPR027417">
    <property type="entry name" value="P-loop_NTPase"/>
</dbReference>
<sequence>MTSKNTNHTEIRAVPTNIITGFLGVGKTSTILHLLKNKPADERWAILVNEFGEIGVDGSLLEGQQPQESGVYIREVPGGCMCCAAGVPMQIALNQLLKSATPDRLLIEPTGLGHPKEILEVLSSEHYQQVLSLQKTITLVDARKLSDQRYTSHDIFNQQIAIADTVVGNKSDLYSEGEDCDNGDKQRLIDYVKQKGTEQAQVIFAQHGDIGLDALAGPSLSKLKIDEDHHHHQGHNDRPLLPETAIPECGIIKAVNQGEGFHSIGWRFSGETIFDHDKLVEFVWSCSAERVKAVFITDKGFYSFNLDTDALTEVELPACDESRIEIISERLNDNLEEALMSCILT</sequence>
<dbReference type="Pfam" id="PF02492">
    <property type="entry name" value="cobW"/>
    <property type="match status" value="1"/>
</dbReference>
<keyword evidence="3" id="KW-1185">Reference proteome</keyword>
<dbReference type="PANTHER" id="PTHR13748:SF46">
    <property type="entry name" value="ZINC CHAPERONE YEIR"/>
    <property type="match status" value="1"/>
</dbReference>